<evidence type="ECO:0000313" key="10">
    <source>
        <dbReference type="EMBL" id="RUS97908.1"/>
    </source>
</evidence>
<dbReference type="PANTHER" id="PTHR33653:SF1">
    <property type="entry name" value="RIBONUCLEASE VAPC2"/>
    <property type="match status" value="1"/>
</dbReference>
<sequence>MVIDTSAIMAIIYAEPEELIFIELINDSEDCLLSSPGYVEASIVLGTKHGQQGIENLNLLIAALSITIVPFTVEQAQLASAAFLKFGKGRHPAKLNMGDCFSYALAKSTNQPLLFKGNDFIHTDIDKVNY</sequence>
<evidence type="ECO:0000256" key="4">
    <source>
        <dbReference type="ARBA" id="ARBA00022723"/>
    </source>
</evidence>
<evidence type="ECO:0000256" key="5">
    <source>
        <dbReference type="ARBA" id="ARBA00022801"/>
    </source>
</evidence>
<dbReference type="CDD" id="cd09871">
    <property type="entry name" value="PIN_MtVapC28-VapC30-like"/>
    <property type="match status" value="1"/>
</dbReference>
<dbReference type="InterPro" id="IPR050556">
    <property type="entry name" value="Type_II_TA_system_RNase"/>
</dbReference>
<protein>
    <recommendedName>
        <fullName evidence="8">Ribonuclease VapC</fullName>
        <shortName evidence="8">RNase VapC</shortName>
        <ecNumber evidence="8">3.1.-.-</ecNumber>
    </recommendedName>
    <alternativeName>
        <fullName evidence="8">Toxin VapC</fullName>
    </alternativeName>
</protein>
<keyword evidence="2 8" id="KW-1277">Toxin-antitoxin system</keyword>
<keyword evidence="6 8" id="KW-0460">Magnesium</keyword>
<keyword evidence="11" id="KW-1185">Reference proteome</keyword>
<keyword evidence="8" id="KW-0800">Toxin</keyword>
<evidence type="ECO:0000256" key="8">
    <source>
        <dbReference type="HAMAP-Rule" id="MF_00265"/>
    </source>
</evidence>
<evidence type="ECO:0000259" key="9">
    <source>
        <dbReference type="Pfam" id="PF01850"/>
    </source>
</evidence>
<dbReference type="GO" id="GO:0000287">
    <property type="term" value="F:magnesium ion binding"/>
    <property type="evidence" value="ECO:0007669"/>
    <property type="project" value="UniProtKB-UniRule"/>
</dbReference>
<dbReference type="AlphaFoldDB" id="A0A433UVR0"/>
<dbReference type="GO" id="GO:0016787">
    <property type="term" value="F:hydrolase activity"/>
    <property type="evidence" value="ECO:0007669"/>
    <property type="project" value="UniProtKB-KW"/>
</dbReference>
<dbReference type="GO" id="GO:0004540">
    <property type="term" value="F:RNA nuclease activity"/>
    <property type="evidence" value="ECO:0007669"/>
    <property type="project" value="InterPro"/>
</dbReference>
<organism evidence="10 11">
    <name type="scientific">Trichormus variabilis SAG 1403-4b</name>
    <dbReference type="NCBI Taxonomy" id="447716"/>
    <lineage>
        <taxon>Bacteria</taxon>
        <taxon>Bacillati</taxon>
        <taxon>Cyanobacteriota</taxon>
        <taxon>Cyanophyceae</taxon>
        <taxon>Nostocales</taxon>
        <taxon>Nostocaceae</taxon>
        <taxon>Trichormus</taxon>
    </lineage>
</organism>
<keyword evidence="3 8" id="KW-0540">Nuclease</keyword>
<reference evidence="10 11" key="1">
    <citation type="journal article" date="2019" name="Genome Biol. Evol.">
        <title>Day and night: Metabolic profiles and evolutionary relationships of six axenic non-marine cyanobacteria.</title>
        <authorList>
            <person name="Will S.E."/>
            <person name="Henke P."/>
            <person name="Boedeker C."/>
            <person name="Huang S."/>
            <person name="Brinkmann H."/>
            <person name="Rohde M."/>
            <person name="Jarek M."/>
            <person name="Friedl T."/>
            <person name="Seufert S."/>
            <person name="Schumacher M."/>
            <person name="Overmann J."/>
            <person name="Neumann-Schaal M."/>
            <person name="Petersen J."/>
        </authorList>
    </citation>
    <scope>NUCLEOTIDE SEQUENCE [LARGE SCALE GENOMIC DNA]</scope>
    <source>
        <strain evidence="10 11">SAG 1403-4b</strain>
    </source>
</reference>
<dbReference type="InterPro" id="IPR029060">
    <property type="entry name" value="PIN-like_dom_sf"/>
</dbReference>
<gene>
    <name evidence="8 10" type="primary">vapC</name>
    <name evidence="10" type="ORF">DSM107003_17830</name>
</gene>
<keyword evidence="4 8" id="KW-0479">Metal-binding</keyword>
<dbReference type="InterPro" id="IPR002716">
    <property type="entry name" value="PIN_dom"/>
</dbReference>
<keyword evidence="5 8" id="KW-0378">Hydrolase</keyword>
<dbReference type="SUPFAM" id="SSF88723">
    <property type="entry name" value="PIN domain-like"/>
    <property type="match status" value="1"/>
</dbReference>
<comment type="similarity">
    <text evidence="7 8">Belongs to the PINc/VapC protein family.</text>
</comment>
<comment type="caution">
    <text evidence="10">The sequence shown here is derived from an EMBL/GenBank/DDBJ whole genome shotgun (WGS) entry which is preliminary data.</text>
</comment>
<dbReference type="PANTHER" id="PTHR33653">
    <property type="entry name" value="RIBONUCLEASE VAPC2"/>
    <property type="match status" value="1"/>
</dbReference>
<accession>A0A433UVR0</accession>
<dbReference type="InterPro" id="IPR022907">
    <property type="entry name" value="VapC_family"/>
</dbReference>
<feature type="binding site" evidence="8">
    <location>
        <position position="4"/>
    </location>
    <ligand>
        <name>Mg(2+)</name>
        <dbReference type="ChEBI" id="CHEBI:18420"/>
    </ligand>
</feature>
<dbReference type="GO" id="GO:0090729">
    <property type="term" value="F:toxin activity"/>
    <property type="evidence" value="ECO:0007669"/>
    <property type="project" value="UniProtKB-KW"/>
</dbReference>
<evidence type="ECO:0000256" key="6">
    <source>
        <dbReference type="ARBA" id="ARBA00022842"/>
    </source>
</evidence>
<evidence type="ECO:0000256" key="3">
    <source>
        <dbReference type="ARBA" id="ARBA00022722"/>
    </source>
</evidence>
<evidence type="ECO:0000256" key="7">
    <source>
        <dbReference type="ARBA" id="ARBA00038093"/>
    </source>
</evidence>
<dbReference type="OrthoDB" id="32625at2"/>
<dbReference type="HAMAP" id="MF_00265">
    <property type="entry name" value="VapC_Nob1"/>
    <property type="match status" value="1"/>
</dbReference>
<dbReference type="Proteomes" id="UP000276103">
    <property type="component" value="Unassembled WGS sequence"/>
</dbReference>
<name>A0A433UVR0_ANAVA</name>
<comment type="cofactor">
    <cofactor evidence="1 8">
        <name>Mg(2+)</name>
        <dbReference type="ChEBI" id="CHEBI:18420"/>
    </cofactor>
</comment>
<dbReference type="Pfam" id="PF01850">
    <property type="entry name" value="PIN"/>
    <property type="match status" value="1"/>
</dbReference>
<evidence type="ECO:0000313" key="11">
    <source>
        <dbReference type="Proteomes" id="UP000276103"/>
    </source>
</evidence>
<evidence type="ECO:0000256" key="1">
    <source>
        <dbReference type="ARBA" id="ARBA00001946"/>
    </source>
</evidence>
<evidence type="ECO:0000256" key="2">
    <source>
        <dbReference type="ARBA" id="ARBA00022649"/>
    </source>
</evidence>
<dbReference type="EC" id="3.1.-.-" evidence="8"/>
<dbReference type="Gene3D" id="3.40.50.1010">
    <property type="entry name" value="5'-nuclease"/>
    <property type="match status" value="1"/>
</dbReference>
<proteinExistence type="inferred from homology"/>
<dbReference type="EMBL" id="RSCM01000004">
    <property type="protein sequence ID" value="RUS97908.1"/>
    <property type="molecule type" value="Genomic_DNA"/>
</dbReference>
<feature type="binding site" evidence="8">
    <location>
        <position position="99"/>
    </location>
    <ligand>
        <name>Mg(2+)</name>
        <dbReference type="ChEBI" id="CHEBI:18420"/>
    </ligand>
</feature>
<feature type="domain" description="PIN" evidence="9">
    <location>
        <begin position="1"/>
        <end position="124"/>
    </location>
</feature>
<dbReference type="RefSeq" id="WP_127053596.1">
    <property type="nucleotide sequence ID" value="NZ_RSCM01000004.1"/>
</dbReference>
<comment type="function">
    <text evidence="8">Toxic component of a toxin-antitoxin (TA) system. An RNase.</text>
</comment>